<dbReference type="CDD" id="cd06257">
    <property type="entry name" value="DnaJ"/>
    <property type="match status" value="1"/>
</dbReference>
<evidence type="ECO:0000259" key="2">
    <source>
        <dbReference type="PROSITE" id="PS50076"/>
    </source>
</evidence>
<dbReference type="EMBL" id="CP133612">
    <property type="protein sequence ID" value="WMV11852.1"/>
    <property type="molecule type" value="Genomic_DNA"/>
</dbReference>
<dbReference type="Pfam" id="PF11926">
    <property type="entry name" value="DUF3444"/>
    <property type="match status" value="3"/>
</dbReference>
<feature type="region of interest" description="Disordered" evidence="1">
    <location>
        <begin position="1270"/>
        <end position="1289"/>
    </location>
</feature>
<dbReference type="PRINTS" id="PR00625">
    <property type="entry name" value="JDOMAIN"/>
</dbReference>
<dbReference type="PANTHER" id="PTHR45089">
    <property type="entry name" value="DNAJ HEAT SHOCK AMINO-TERMINAL DOMAIN PROTEIN-RELATED"/>
    <property type="match status" value="1"/>
</dbReference>
<dbReference type="Pfam" id="PF23551">
    <property type="entry name" value="Zn_ribbon_20"/>
    <property type="match status" value="1"/>
</dbReference>
<protein>
    <recommendedName>
        <fullName evidence="2">J domain-containing protein</fullName>
    </recommendedName>
</protein>
<feature type="compositionally biased region" description="Basic and acidic residues" evidence="1">
    <location>
        <begin position="303"/>
        <end position="331"/>
    </location>
</feature>
<keyword evidence="4" id="KW-1185">Reference proteome</keyword>
<dbReference type="InterPro" id="IPR036869">
    <property type="entry name" value="J_dom_sf"/>
</dbReference>
<evidence type="ECO:0000313" key="3">
    <source>
        <dbReference type="EMBL" id="WMV11852.1"/>
    </source>
</evidence>
<evidence type="ECO:0000313" key="4">
    <source>
        <dbReference type="Proteomes" id="UP001234989"/>
    </source>
</evidence>
<dbReference type="InterPro" id="IPR024593">
    <property type="entry name" value="DUF3444"/>
</dbReference>
<dbReference type="SUPFAM" id="SSF46565">
    <property type="entry name" value="Chaperone J-domain"/>
    <property type="match status" value="1"/>
</dbReference>
<feature type="compositionally biased region" description="Polar residues" evidence="1">
    <location>
        <begin position="1603"/>
        <end position="1612"/>
    </location>
</feature>
<dbReference type="PROSITE" id="PS50076">
    <property type="entry name" value="DNAJ_2"/>
    <property type="match status" value="1"/>
</dbReference>
<dbReference type="PANTHER" id="PTHR45089:SF57">
    <property type="entry name" value="DNAJ HEAT SHOCK N-TERMINAL DOMAIN-CONTAINING PROTEIN"/>
    <property type="match status" value="1"/>
</dbReference>
<feature type="compositionally biased region" description="Basic and acidic residues" evidence="1">
    <location>
        <begin position="1317"/>
        <end position="1327"/>
    </location>
</feature>
<dbReference type="InterPro" id="IPR056988">
    <property type="entry name" value="Zn_ribbon_pln"/>
</dbReference>
<organism evidence="3 4">
    <name type="scientific">Solanum verrucosum</name>
    <dbReference type="NCBI Taxonomy" id="315347"/>
    <lineage>
        <taxon>Eukaryota</taxon>
        <taxon>Viridiplantae</taxon>
        <taxon>Streptophyta</taxon>
        <taxon>Embryophyta</taxon>
        <taxon>Tracheophyta</taxon>
        <taxon>Spermatophyta</taxon>
        <taxon>Magnoliopsida</taxon>
        <taxon>eudicotyledons</taxon>
        <taxon>Gunneridae</taxon>
        <taxon>Pentapetalae</taxon>
        <taxon>asterids</taxon>
        <taxon>lamiids</taxon>
        <taxon>Solanales</taxon>
        <taxon>Solanaceae</taxon>
        <taxon>Solanoideae</taxon>
        <taxon>Solaneae</taxon>
        <taxon>Solanum</taxon>
    </lineage>
</organism>
<proteinExistence type="predicted"/>
<feature type="region of interest" description="Disordered" evidence="1">
    <location>
        <begin position="1593"/>
        <end position="1621"/>
    </location>
</feature>
<feature type="compositionally biased region" description="Polar residues" evidence="1">
    <location>
        <begin position="812"/>
        <end position="821"/>
    </location>
</feature>
<feature type="region of interest" description="Disordered" evidence="1">
    <location>
        <begin position="233"/>
        <end position="484"/>
    </location>
</feature>
<dbReference type="InterPro" id="IPR001623">
    <property type="entry name" value="DnaJ_domain"/>
</dbReference>
<feature type="compositionally biased region" description="Acidic residues" evidence="1">
    <location>
        <begin position="346"/>
        <end position="362"/>
    </location>
</feature>
<feature type="compositionally biased region" description="Low complexity" evidence="1">
    <location>
        <begin position="1374"/>
        <end position="1387"/>
    </location>
</feature>
<feature type="region of interest" description="Disordered" evidence="1">
    <location>
        <begin position="744"/>
        <end position="821"/>
    </location>
</feature>
<feature type="compositionally biased region" description="Low complexity" evidence="1">
    <location>
        <begin position="364"/>
        <end position="374"/>
    </location>
</feature>
<feature type="compositionally biased region" description="Polar residues" evidence="1">
    <location>
        <begin position="1357"/>
        <end position="1373"/>
    </location>
</feature>
<gene>
    <name evidence="3" type="ORF">MTR67_005237</name>
</gene>
<feature type="region of interest" description="Disordered" evidence="1">
    <location>
        <begin position="1347"/>
        <end position="1398"/>
    </location>
</feature>
<name>A0AAF0PVY8_SOLVR</name>
<reference evidence="3" key="1">
    <citation type="submission" date="2023-08" db="EMBL/GenBank/DDBJ databases">
        <title>A de novo genome assembly of Solanum verrucosum Schlechtendal, a Mexican diploid species geographically isolated from the other diploid A-genome species in potato relatives.</title>
        <authorList>
            <person name="Hosaka K."/>
        </authorList>
    </citation>
    <scope>NUCLEOTIDE SEQUENCE</scope>
    <source>
        <tissue evidence="3">Young leaves</tissue>
    </source>
</reference>
<dbReference type="Proteomes" id="UP001234989">
    <property type="component" value="Chromosome 1"/>
</dbReference>
<accession>A0AAF0PVY8</accession>
<feature type="domain" description="J" evidence="2">
    <location>
        <begin position="67"/>
        <end position="131"/>
    </location>
</feature>
<feature type="region of interest" description="Disordered" evidence="1">
    <location>
        <begin position="1303"/>
        <end position="1327"/>
    </location>
</feature>
<feature type="compositionally biased region" description="Polar residues" evidence="1">
    <location>
        <begin position="440"/>
        <end position="453"/>
    </location>
</feature>
<sequence length="1635" mass="182744">MDCNKDEALRAKEVAEKKMLNNDFEGAKKVAVKAEQLYPQLENISQLLAVCNVHCSAQNNRVGSERDWYGILQIDRLSDEATIKKQYRRLALMLHPDKNKLPGAEAAFKLIVEANMVLSDQVKRSLYDNKYRVMSGAGVAKPPPHMVNQNSFLRKTNMQNGFNAQFSNLNHHKYTQPTSSAMQETFWTQCPSCKIRYQYYSTYVNSTLRCQKCSKSFTAYNLGFQGAPCGPKWSKPGGQDVPLKSNLNQSSEQKDLPNQGTSKMTAGSAGFPPTQMGYRPGCSSRTAGSEPEKCRGKTAPVFEDVRTKQKDEKHENLKRGMREGRSKPKVDRKSRKRGRKQTVESSESDDTSTSVETEDVDIDNGNNPPAAQGNGVDGYGARRSSRRRQHISYSEGVSDDENEMASPLKKARSNQSAGDSKTQPKEAVGGDDQHRANFTIPRSNSVERLNQNGAGLPEGDVQNNNSKFETAKDQSSRPPSGGAKKVELIVDSDSEPDTVPDSNIPEMYDYPDPEFSDFDKLKEQNCFAPDQVWACYDTADGMPRFYAHIRKVHSPEFKVMFCWLEASPEDQRGRAWVSAELPVGCGKFRLGSTESTSDRLTFSHQVQCEMVKRGLYIVYPRKGETWALFKDWDIGWGSDPDNHRKYKYEIVEILSDYVADEGVQVGYLDKVTRFVSLFQRSRLTEVGTFYVKPNELFKFSHRIPSFKMTGTERDGVPVGSFELDPASLPLNPDDIWYPEKVMERSNGANSEPVENVSPAVSSGTRDKSRMSENVTISLKSVELKSSHAANGESAKVRRSPRGVNLSEEKQSKMSSHSANDGSSTYFDDICVKRDRHSSPSIPSHDTDEELHSCTKSFDISNSSGSSKNPITFPDDKGSEEAFCDFRRDISPGKFQVDQVWALCGRNSMPRTYAQIKKIVPAPFKLHAVLLEACAGPKNAQVVCGTFKVQSEKRQVYAPSSFSHVVKAVSISRNRFEIYPREGDIWALYKNWKKLSLHPDTSAYEIVEVIENSKDRIKVSSMVRVNGFKSVFRSPRIQRSNPAILEIPKDEFGRFSHQIPAFQLTGEKGGVLRGCWELDPASAPFSFSMIRLPVDMTDSLQSSALLQSRVCFARIQDTLQFREEFPFDTHLVGLCSSFCGLVHYVLMGTEDKTMFCFCHWGWKNKVLPDGSTSYVGGITRQVIVKTGIKYNDFVNAVFDRLCIDPSDRILHFTVKFDRSQLIQLRDQEDVNTLLQFNDSFAHVYASSLAEEPNSMLPSGGPKEIEFMVVSDSKPDTTPAGDDENDLASPLKKARFLSTGDSKALKKAWAHQSGGDSKPQQKEAVGDDAQKQAGVTRLCSSYVETLNQDGVGLPEGEVENNNSKIGTVNEQASRQPSGVSDSDTTSDSNPPEDDRLEPEFKYPREHAWVRGLLPVGCGRFKCGSVDSVECNSSDHRLFSHQVQYIKGKKGPYLVYPRKGEIWALFKDWDISWSSDPENHREYKYEVVEILSHYEYGAGVGYLDKVSGFVSVFQSTTPNVVDTFFIKPKDYYKFSHRVPSFKMTGTEGEGVPAGSYELDFYALPIDLDDVWYPGKVEEDSGTADSESVENVVSAVPPVTRDESRTPDNAATSLESGNLKGIHTTDGESSMLVDLELKL</sequence>
<dbReference type="Pfam" id="PF00226">
    <property type="entry name" value="DnaJ"/>
    <property type="match status" value="1"/>
</dbReference>
<evidence type="ECO:0000256" key="1">
    <source>
        <dbReference type="SAM" id="MobiDB-lite"/>
    </source>
</evidence>
<dbReference type="Gene3D" id="1.10.287.110">
    <property type="entry name" value="DnaJ domain"/>
    <property type="match status" value="1"/>
</dbReference>
<dbReference type="SMART" id="SM00271">
    <property type="entry name" value="DnaJ"/>
    <property type="match status" value="1"/>
</dbReference>
<feature type="compositionally biased region" description="Polar residues" evidence="1">
    <location>
        <begin position="245"/>
        <end position="265"/>
    </location>
</feature>